<proteinExistence type="inferred from homology"/>
<organism evidence="7">
    <name type="scientific">Caldilineaceae bacterium SB0664_bin_27</name>
    <dbReference type="NCBI Taxonomy" id="2605260"/>
    <lineage>
        <taxon>Bacteria</taxon>
        <taxon>Bacillati</taxon>
        <taxon>Chloroflexota</taxon>
        <taxon>Caldilineae</taxon>
        <taxon>Caldilineales</taxon>
        <taxon>Caldilineaceae</taxon>
    </lineage>
</organism>
<comment type="caution">
    <text evidence="7">The sequence shown here is derived from an EMBL/GenBank/DDBJ whole genome shotgun (WGS) entry which is preliminary data.</text>
</comment>
<evidence type="ECO:0000256" key="3">
    <source>
        <dbReference type="ARBA" id="ARBA00047806"/>
    </source>
</evidence>
<feature type="active site" evidence="5">
    <location>
        <position position="17"/>
    </location>
</feature>
<dbReference type="SUPFAM" id="SSF55068">
    <property type="entry name" value="Peptide methionine sulfoxide reductase"/>
    <property type="match status" value="1"/>
</dbReference>
<dbReference type="EC" id="1.8.4.11" evidence="5"/>
<evidence type="ECO:0000256" key="2">
    <source>
        <dbReference type="ARBA" id="ARBA00023002"/>
    </source>
</evidence>
<comment type="function">
    <text evidence="5">Has an important function as a repair enzyme for proteins that have been inactivated by oxidation. Catalyzes the reversible oxidation-reduction of methionine sulfoxide in proteins to methionine.</text>
</comment>
<comment type="catalytic activity">
    <reaction evidence="3 5">
        <text>L-methionyl-[protein] + [thioredoxin]-disulfide + H2O = L-methionyl-(S)-S-oxide-[protein] + [thioredoxin]-dithiol</text>
        <dbReference type="Rhea" id="RHEA:14217"/>
        <dbReference type="Rhea" id="RHEA-COMP:10698"/>
        <dbReference type="Rhea" id="RHEA-COMP:10700"/>
        <dbReference type="Rhea" id="RHEA-COMP:12313"/>
        <dbReference type="Rhea" id="RHEA-COMP:12315"/>
        <dbReference type="ChEBI" id="CHEBI:15377"/>
        <dbReference type="ChEBI" id="CHEBI:16044"/>
        <dbReference type="ChEBI" id="CHEBI:29950"/>
        <dbReference type="ChEBI" id="CHEBI:44120"/>
        <dbReference type="ChEBI" id="CHEBI:50058"/>
        <dbReference type="EC" id="1.8.4.11"/>
    </reaction>
</comment>
<dbReference type="InterPro" id="IPR036509">
    <property type="entry name" value="Met_Sox_Rdtase_MsrA_sf"/>
</dbReference>
<name>A0A6B0YV02_9CHLR</name>
<feature type="domain" description="Peptide methionine sulphoxide reductase MsrA" evidence="6">
    <location>
        <begin position="10"/>
        <end position="161"/>
    </location>
</feature>
<keyword evidence="2 5" id="KW-0560">Oxidoreductase</keyword>
<dbReference type="GO" id="GO:0033744">
    <property type="term" value="F:L-methionine:thioredoxin-disulfide S-oxidoreductase activity"/>
    <property type="evidence" value="ECO:0007669"/>
    <property type="project" value="RHEA"/>
</dbReference>
<evidence type="ECO:0000256" key="4">
    <source>
        <dbReference type="ARBA" id="ARBA00048782"/>
    </source>
</evidence>
<dbReference type="AlphaFoldDB" id="A0A6B0YV02"/>
<dbReference type="PANTHER" id="PTHR43774:SF1">
    <property type="entry name" value="PEPTIDE METHIONINE SULFOXIDE REDUCTASE MSRA 2"/>
    <property type="match status" value="1"/>
</dbReference>
<gene>
    <name evidence="5 7" type="primary">msrA</name>
    <name evidence="7" type="ORF">F4Y42_16010</name>
</gene>
<dbReference type="Pfam" id="PF01625">
    <property type="entry name" value="PMSR"/>
    <property type="match status" value="1"/>
</dbReference>
<dbReference type="NCBIfam" id="TIGR00401">
    <property type="entry name" value="msrA"/>
    <property type="match status" value="1"/>
</dbReference>
<dbReference type="HAMAP" id="MF_01401">
    <property type="entry name" value="MsrA"/>
    <property type="match status" value="1"/>
</dbReference>
<comment type="similarity">
    <text evidence="1 5">Belongs to the MsrA Met sulfoxide reductase family.</text>
</comment>
<evidence type="ECO:0000313" key="7">
    <source>
        <dbReference type="EMBL" id="MXY94944.1"/>
    </source>
</evidence>
<dbReference type="EMBL" id="VXRG01000130">
    <property type="protein sequence ID" value="MXY94944.1"/>
    <property type="molecule type" value="Genomic_DNA"/>
</dbReference>
<evidence type="ECO:0000256" key="5">
    <source>
        <dbReference type="HAMAP-Rule" id="MF_01401"/>
    </source>
</evidence>
<dbReference type="GO" id="GO:0008113">
    <property type="term" value="F:peptide-methionine (S)-S-oxide reductase activity"/>
    <property type="evidence" value="ECO:0007669"/>
    <property type="project" value="UniProtKB-UniRule"/>
</dbReference>
<reference evidence="7" key="1">
    <citation type="submission" date="2019-09" db="EMBL/GenBank/DDBJ databases">
        <title>Characterisation of the sponge microbiome using genome-centric metagenomics.</title>
        <authorList>
            <person name="Engelberts J.P."/>
            <person name="Robbins S.J."/>
            <person name="De Goeij J.M."/>
            <person name="Aranda M."/>
            <person name="Bell S.C."/>
            <person name="Webster N.S."/>
        </authorList>
    </citation>
    <scope>NUCLEOTIDE SEQUENCE</scope>
    <source>
        <strain evidence="7">SB0664_bin_27</strain>
    </source>
</reference>
<evidence type="ECO:0000259" key="6">
    <source>
        <dbReference type="Pfam" id="PF01625"/>
    </source>
</evidence>
<evidence type="ECO:0000256" key="1">
    <source>
        <dbReference type="ARBA" id="ARBA00005591"/>
    </source>
</evidence>
<dbReference type="PANTHER" id="PTHR43774">
    <property type="entry name" value="PEPTIDE METHIONINE SULFOXIDE REDUCTASE"/>
    <property type="match status" value="1"/>
</dbReference>
<dbReference type="Gene3D" id="3.30.1060.10">
    <property type="entry name" value="Peptide methionine sulphoxide reductase MsrA"/>
    <property type="match status" value="1"/>
</dbReference>
<comment type="catalytic activity">
    <reaction evidence="4 5">
        <text>[thioredoxin]-disulfide + L-methionine + H2O = L-methionine (S)-S-oxide + [thioredoxin]-dithiol</text>
        <dbReference type="Rhea" id="RHEA:19993"/>
        <dbReference type="Rhea" id="RHEA-COMP:10698"/>
        <dbReference type="Rhea" id="RHEA-COMP:10700"/>
        <dbReference type="ChEBI" id="CHEBI:15377"/>
        <dbReference type="ChEBI" id="CHEBI:29950"/>
        <dbReference type="ChEBI" id="CHEBI:50058"/>
        <dbReference type="ChEBI" id="CHEBI:57844"/>
        <dbReference type="ChEBI" id="CHEBI:58772"/>
        <dbReference type="EC" id="1.8.4.11"/>
    </reaction>
</comment>
<dbReference type="InterPro" id="IPR002569">
    <property type="entry name" value="Met_Sox_Rdtase_MsrA_dom"/>
</dbReference>
<accession>A0A6B0YV02</accession>
<protein>
    <recommendedName>
        <fullName evidence="5">Peptide methionine sulfoxide reductase MsrA</fullName>
        <shortName evidence="5">Protein-methionine-S-oxide reductase</shortName>
        <ecNumber evidence="5">1.8.4.11</ecNumber>
    </recommendedName>
    <alternativeName>
        <fullName evidence="5">Peptide-methionine (S)-S-oxide reductase</fullName>
        <shortName evidence="5">Peptide Met(O) reductase</shortName>
    </alternativeName>
</protein>
<sequence>MTNGANSQETATLGGGCFWCLEPLYEELTGVDQVVSGYAGGHVHNPTYEQICTKTTGHAEVIQVTFDPSVVSFREILEVFFTSHDPTTPNRQGNDVGPQYRSVILFHDDEQKKVAEEMIRDYAPQIWDAPIVTELVPLDIFYVAESYHQNYYRDNGLQPYCLFVIRPKVKKFRKQWQAKLKAS</sequence>